<keyword evidence="5" id="KW-1185">Reference proteome</keyword>
<evidence type="ECO:0008006" key="6">
    <source>
        <dbReference type="Google" id="ProtNLM"/>
    </source>
</evidence>
<sequence>MLHSYRLCDSSPCVFDSVFKTFAHMKKFRDATDTFCRMKDYGFFPTIESCNAYMSSLLDLHRMNITLAFYREMRRHTILPNVYTLNMVMRAYSKLGKLEKALETFREMESMGFRPNTASYNTLIAGHCSKGLLSFAIKLKNSMERSGVQQDVVTSNMLIHGVCKEGKLHEANRVFIEMKAANVTPNIEGKTKNTAYLVKELDKHNLVPNASTFSALFVDFDGAVQVLKEMFERSMAPNSSTLSEIYNGLCQCVKIQEANILCSEMEARDLMPASFGKSKARDLIFKS</sequence>
<dbReference type="PANTHER" id="PTHR47939">
    <property type="entry name" value="MEMBRANE-ASSOCIATED SALT-INDUCIBLE PROTEIN-LIKE"/>
    <property type="match status" value="1"/>
</dbReference>
<dbReference type="InterPro" id="IPR002885">
    <property type="entry name" value="PPR_rpt"/>
</dbReference>
<dbReference type="Proteomes" id="UP000327013">
    <property type="component" value="Chromosome 6"/>
</dbReference>
<feature type="repeat" description="PPR" evidence="3">
    <location>
        <begin position="151"/>
        <end position="185"/>
    </location>
</feature>
<dbReference type="InterPro" id="IPR011990">
    <property type="entry name" value="TPR-like_helical_dom_sf"/>
</dbReference>
<dbReference type="NCBIfam" id="TIGR00756">
    <property type="entry name" value="PPR"/>
    <property type="match status" value="4"/>
</dbReference>
<protein>
    <recommendedName>
        <fullName evidence="6">Pentacotripeptide-repeat region of PRORP domain-containing protein</fullName>
    </recommendedName>
</protein>
<reference evidence="4 5" key="1">
    <citation type="submission" date="2019-06" db="EMBL/GenBank/DDBJ databases">
        <title>A chromosomal-level reference genome of Carpinus fangiana (Coryloideae, Betulaceae).</title>
        <authorList>
            <person name="Yang X."/>
            <person name="Wang Z."/>
            <person name="Zhang L."/>
            <person name="Hao G."/>
            <person name="Liu J."/>
            <person name="Yang Y."/>
        </authorList>
    </citation>
    <scope>NUCLEOTIDE SEQUENCE [LARGE SCALE GENOMIC DNA]</scope>
    <source>
        <strain evidence="4">Cfa_2016G</strain>
        <tissue evidence="4">Leaf</tissue>
    </source>
</reference>
<comment type="similarity">
    <text evidence="1">Belongs to the PPR family. P subfamily.</text>
</comment>
<proteinExistence type="inferred from homology"/>
<gene>
    <name evidence="4" type="ORF">FH972_014237</name>
</gene>
<dbReference type="PROSITE" id="PS51375">
    <property type="entry name" value="PPR"/>
    <property type="match status" value="4"/>
</dbReference>
<dbReference type="OrthoDB" id="1648082at2759"/>
<organism evidence="4 5">
    <name type="scientific">Carpinus fangiana</name>
    <dbReference type="NCBI Taxonomy" id="176857"/>
    <lineage>
        <taxon>Eukaryota</taxon>
        <taxon>Viridiplantae</taxon>
        <taxon>Streptophyta</taxon>
        <taxon>Embryophyta</taxon>
        <taxon>Tracheophyta</taxon>
        <taxon>Spermatophyta</taxon>
        <taxon>Magnoliopsida</taxon>
        <taxon>eudicotyledons</taxon>
        <taxon>Gunneridae</taxon>
        <taxon>Pentapetalae</taxon>
        <taxon>rosids</taxon>
        <taxon>fabids</taxon>
        <taxon>Fagales</taxon>
        <taxon>Betulaceae</taxon>
        <taxon>Carpinus</taxon>
    </lineage>
</organism>
<evidence type="ECO:0000256" key="1">
    <source>
        <dbReference type="ARBA" id="ARBA00007626"/>
    </source>
</evidence>
<dbReference type="Gene3D" id="1.25.40.10">
    <property type="entry name" value="Tetratricopeptide repeat domain"/>
    <property type="match status" value="3"/>
</dbReference>
<evidence type="ECO:0000313" key="5">
    <source>
        <dbReference type="Proteomes" id="UP000327013"/>
    </source>
</evidence>
<evidence type="ECO:0000256" key="2">
    <source>
        <dbReference type="ARBA" id="ARBA00022737"/>
    </source>
</evidence>
<dbReference type="PANTHER" id="PTHR47939:SF13">
    <property type="entry name" value="OS03G0201400 PROTEIN"/>
    <property type="match status" value="1"/>
</dbReference>
<dbReference type="EMBL" id="CM017326">
    <property type="protein sequence ID" value="KAE8075531.1"/>
    <property type="molecule type" value="Genomic_DNA"/>
</dbReference>
<dbReference type="InterPro" id="IPR050667">
    <property type="entry name" value="PPR-containing_protein"/>
</dbReference>
<feature type="repeat" description="PPR" evidence="3">
    <location>
        <begin position="116"/>
        <end position="150"/>
    </location>
</feature>
<keyword evidence="2" id="KW-0677">Repeat</keyword>
<dbReference type="Pfam" id="PF13041">
    <property type="entry name" value="PPR_2"/>
    <property type="match status" value="2"/>
</dbReference>
<name>A0A5N6RCN6_9ROSI</name>
<feature type="repeat" description="PPR" evidence="3">
    <location>
        <begin position="11"/>
        <end position="45"/>
    </location>
</feature>
<dbReference type="AlphaFoldDB" id="A0A5N6RCN6"/>
<feature type="repeat" description="PPR" evidence="3">
    <location>
        <begin position="81"/>
        <end position="115"/>
    </location>
</feature>
<accession>A0A5N6RCN6</accession>
<evidence type="ECO:0000256" key="3">
    <source>
        <dbReference type="PROSITE-ProRule" id="PRU00708"/>
    </source>
</evidence>
<evidence type="ECO:0000313" key="4">
    <source>
        <dbReference type="EMBL" id="KAE8075531.1"/>
    </source>
</evidence>